<proteinExistence type="predicted"/>
<accession>A0AAV4VYH8</accession>
<protein>
    <submittedName>
        <fullName evidence="1">Uncharacterized protein</fullName>
    </submittedName>
</protein>
<sequence>MPTLPPQGTHGIFTVITFPVITSAAHDKPFVPNELLLSHSCCTPCHPPLLPSSVASLPPSFLEAAFCSVLRLFFSVGRLILSFGYFLRGRTASEEDYIQIA</sequence>
<dbReference type="Proteomes" id="UP001054837">
    <property type="component" value="Unassembled WGS sequence"/>
</dbReference>
<reference evidence="1 2" key="1">
    <citation type="submission" date="2021-06" db="EMBL/GenBank/DDBJ databases">
        <title>Caerostris darwini draft genome.</title>
        <authorList>
            <person name="Kono N."/>
            <person name="Arakawa K."/>
        </authorList>
    </citation>
    <scope>NUCLEOTIDE SEQUENCE [LARGE SCALE GENOMIC DNA]</scope>
</reference>
<comment type="caution">
    <text evidence="1">The sequence shown here is derived from an EMBL/GenBank/DDBJ whole genome shotgun (WGS) entry which is preliminary data.</text>
</comment>
<name>A0AAV4VYH8_9ARAC</name>
<dbReference type="AlphaFoldDB" id="A0AAV4VYH8"/>
<gene>
    <name evidence="1" type="ORF">CDAR_309711</name>
</gene>
<dbReference type="EMBL" id="BPLQ01013804">
    <property type="protein sequence ID" value="GIY74915.1"/>
    <property type="molecule type" value="Genomic_DNA"/>
</dbReference>
<evidence type="ECO:0000313" key="2">
    <source>
        <dbReference type="Proteomes" id="UP001054837"/>
    </source>
</evidence>
<keyword evidence="2" id="KW-1185">Reference proteome</keyword>
<organism evidence="1 2">
    <name type="scientific">Caerostris darwini</name>
    <dbReference type="NCBI Taxonomy" id="1538125"/>
    <lineage>
        <taxon>Eukaryota</taxon>
        <taxon>Metazoa</taxon>
        <taxon>Ecdysozoa</taxon>
        <taxon>Arthropoda</taxon>
        <taxon>Chelicerata</taxon>
        <taxon>Arachnida</taxon>
        <taxon>Araneae</taxon>
        <taxon>Araneomorphae</taxon>
        <taxon>Entelegynae</taxon>
        <taxon>Araneoidea</taxon>
        <taxon>Araneidae</taxon>
        <taxon>Caerostris</taxon>
    </lineage>
</organism>
<evidence type="ECO:0000313" key="1">
    <source>
        <dbReference type="EMBL" id="GIY74915.1"/>
    </source>
</evidence>